<gene>
    <name evidence="1" type="ORF">H4W29_000463</name>
</gene>
<evidence type="ECO:0000313" key="1">
    <source>
        <dbReference type="EMBL" id="MBE1503282.1"/>
    </source>
</evidence>
<name>A0ABR9IJD4_RHIVS</name>
<organism evidence="1 2">
    <name type="scientific">Rhizobium viscosum</name>
    <name type="common">Arthrobacter viscosus</name>
    <dbReference type="NCBI Taxonomy" id="1673"/>
    <lineage>
        <taxon>Bacteria</taxon>
        <taxon>Pseudomonadati</taxon>
        <taxon>Pseudomonadota</taxon>
        <taxon>Alphaproteobacteria</taxon>
        <taxon>Hyphomicrobiales</taxon>
        <taxon>Rhizobiaceae</taxon>
        <taxon>Rhizobium/Agrobacterium group</taxon>
        <taxon>Rhizobium</taxon>
    </lineage>
</organism>
<dbReference type="Proteomes" id="UP000620262">
    <property type="component" value="Unassembled WGS sequence"/>
</dbReference>
<proteinExistence type="predicted"/>
<keyword evidence="2" id="KW-1185">Reference proteome</keyword>
<dbReference type="EMBL" id="JADBEC010000001">
    <property type="protein sequence ID" value="MBE1503282.1"/>
    <property type="molecule type" value="Genomic_DNA"/>
</dbReference>
<protein>
    <submittedName>
        <fullName evidence="1">Uncharacterized protein</fullName>
    </submittedName>
</protein>
<reference evidence="1 2" key="1">
    <citation type="submission" date="2020-10" db="EMBL/GenBank/DDBJ databases">
        <title>Sequencing the genomes of 1000 actinobacteria strains.</title>
        <authorList>
            <person name="Klenk H.-P."/>
        </authorList>
    </citation>
    <scope>NUCLEOTIDE SEQUENCE [LARGE SCALE GENOMIC DNA]</scope>
    <source>
        <strain evidence="1 2">DSM 7307</strain>
    </source>
</reference>
<comment type="caution">
    <text evidence="1">The sequence shown here is derived from an EMBL/GenBank/DDBJ whole genome shotgun (WGS) entry which is preliminary data.</text>
</comment>
<evidence type="ECO:0000313" key="2">
    <source>
        <dbReference type="Proteomes" id="UP000620262"/>
    </source>
</evidence>
<accession>A0ABR9IJD4</accession>
<sequence>MKPFCVALTICLVFGTSASRYISLPGYAFRTDPTCHRTVSKLQFDRKCDWPRVGIKDFSQPNQFGFGL</sequence>